<dbReference type="AlphaFoldDB" id="A0A0A1WI08"/>
<dbReference type="GO" id="GO:0005615">
    <property type="term" value="C:extracellular space"/>
    <property type="evidence" value="ECO:0007669"/>
    <property type="project" value="TreeGrafter"/>
</dbReference>
<dbReference type="OrthoDB" id="6145874at2759"/>
<dbReference type="SMART" id="SM00186">
    <property type="entry name" value="FBG"/>
    <property type="match status" value="1"/>
</dbReference>
<name>A0A0A1WI08_ZEUCU</name>
<dbReference type="SUPFAM" id="SSF56496">
    <property type="entry name" value="Fibrinogen C-terminal domain-like"/>
    <property type="match status" value="1"/>
</dbReference>
<evidence type="ECO:0000313" key="2">
    <source>
        <dbReference type="EMBL" id="JAC98506.1"/>
    </source>
</evidence>
<dbReference type="InterPro" id="IPR050373">
    <property type="entry name" value="Fibrinogen_C-term_domain"/>
</dbReference>
<organism evidence="2">
    <name type="scientific">Zeugodacus cucurbitae</name>
    <name type="common">Melon fruit fly</name>
    <name type="synonym">Bactrocera cucurbitae</name>
    <dbReference type="NCBI Taxonomy" id="28588"/>
    <lineage>
        <taxon>Eukaryota</taxon>
        <taxon>Metazoa</taxon>
        <taxon>Ecdysozoa</taxon>
        <taxon>Arthropoda</taxon>
        <taxon>Hexapoda</taxon>
        <taxon>Insecta</taxon>
        <taxon>Pterygota</taxon>
        <taxon>Neoptera</taxon>
        <taxon>Endopterygota</taxon>
        <taxon>Diptera</taxon>
        <taxon>Brachycera</taxon>
        <taxon>Muscomorpha</taxon>
        <taxon>Tephritoidea</taxon>
        <taxon>Tephritidae</taxon>
        <taxon>Zeugodacus</taxon>
        <taxon>Zeugodacus</taxon>
    </lineage>
</organism>
<dbReference type="PANTHER" id="PTHR19143">
    <property type="entry name" value="FIBRINOGEN/TENASCIN/ANGIOPOEITIN"/>
    <property type="match status" value="1"/>
</dbReference>
<dbReference type="CDD" id="cd00087">
    <property type="entry name" value="FReD"/>
    <property type="match status" value="1"/>
</dbReference>
<sequence>MFGQHHYLFAVATLSSFLTSITFAFDELIPKRLTYASLPTSCAEAFWEPGSTARNGINQIKQPLPGGEPKPVYVWCERDPQGGKAWMVVMRRQKGDLDFYRNWGEYKYGFGELNTNFFIGLELLHGFTLQQPSELRIDLTYTNGTTAYVIYDYFAIGSENEKYNLKILGNPFGSARDRLWAHRGMKFSTADQQNDESPNFDCATYYRGAWWYRACYESHLFGRYGSTFEWSAPLAYARMSIRPKD</sequence>
<protein>
    <submittedName>
        <fullName evidence="2">Tenascin</fullName>
    </submittedName>
</protein>
<evidence type="ECO:0000259" key="1">
    <source>
        <dbReference type="PROSITE" id="PS51406"/>
    </source>
</evidence>
<proteinExistence type="predicted"/>
<dbReference type="PROSITE" id="PS51406">
    <property type="entry name" value="FIBRINOGEN_C_2"/>
    <property type="match status" value="1"/>
</dbReference>
<dbReference type="Gene3D" id="3.90.215.10">
    <property type="entry name" value="Gamma Fibrinogen, chain A, domain 1"/>
    <property type="match status" value="1"/>
</dbReference>
<gene>
    <name evidence="2" type="primary">TNC_0</name>
    <name evidence="2" type="ORF">g.57552</name>
</gene>
<dbReference type="PANTHER" id="PTHR19143:SF327">
    <property type="entry name" value="FI21813P1-RELATED"/>
    <property type="match status" value="1"/>
</dbReference>
<feature type="domain" description="Fibrinogen C-terminal" evidence="1">
    <location>
        <begin position="33"/>
        <end position="245"/>
    </location>
</feature>
<dbReference type="EMBL" id="GBXI01015785">
    <property type="protein sequence ID" value="JAC98506.1"/>
    <property type="molecule type" value="Transcribed_RNA"/>
</dbReference>
<dbReference type="InterPro" id="IPR014716">
    <property type="entry name" value="Fibrinogen_a/b/g_C_1"/>
</dbReference>
<accession>A0A0A1WI08</accession>
<dbReference type="InterPro" id="IPR002181">
    <property type="entry name" value="Fibrinogen_a/b/g_C_dom"/>
</dbReference>
<dbReference type="Pfam" id="PF00147">
    <property type="entry name" value="Fibrinogen_C"/>
    <property type="match status" value="1"/>
</dbReference>
<reference evidence="2" key="2">
    <citation type="journal article" date="2015" name="Gigascience">
        <title>Reconstructing a comprehensive transcriptome assembly of a white-pupal translocated strain of the pest fruit fly Bactrocera cucurbitae.</title>
        <authorList>
            <person name="Sim S.B."/>
            <person name="Calla B."/>
            <person name="Hall B."/>
            <person name="DeRego T."/>
            <person name="Geib S.M."/>
        </authorList>
    </citation>
    <scope>NUCLEOTIDE SEQUENCE</scope>
</reference>
<dbReference type="InterPro" id="IPR036056">
    <property type="entry name" value="Fibrinogen-like_C"/>
</dbReference>
<reference evidence="2" key="1">
    <citation type="submission" date="2014-11" db="EMBL/GenBank/DDBJ databases">
        <authorList>
            <person name="Geib S."/>
        </authorList>
    </citation>
    <scope>NUCLEOTIDE SEQUENCE</scope>
</reference>